<protein>
    <submittedName>
        <fullName evidence="2">4,5:9,10-diseco-3-hydroxy-5,9, 17-trioxoandrosta-1(10),2-diene-4-oate hydrolase</fullName>
    </submittedName>
</protein>
<dbReference type="SUPFAM" id="SSF53474">
    <property type="entry name" value="alpha/beta-Hydrolases"/>
    <property type="match status" value="1"/>
</dbReference>
<dbReference type="GO" id="GO:0016787">
    <property type="term" value="F:hydrolase activity"/>
    <property type="evidence" value="ECO:0007669"/>
    <property type="project" value="UniProtKB-KW"/>
</dbReference>
<dbReference type="PRINTS" id="PR00111">
    <property type="entry name" value="ABHYDROLASE"/>
</dbReference>
<organism evidence="2 3">
    <name type="scientific">Quercus suber</name>
    <name type="common">Cork oak</name>
    <dbReference type="NCBI Taxonomy" id="58331"/>
    <lineage>
        <taxon>Eukaryota</taxon>
        <taxon>Viridiplantae</taxon>
        <taxon>Streptophyta</taxon>
        <taxon>Embryophyta</taxon>
        <taxon>Tracheophyta</taxon>
        <taxon>Spermatophyta</taxon>
        <taxon>Magnoliopsida</taxon>
        <taxon>eudicotyledons</taxon>
        <taxon>Gunneridae</taxon>
        <taxon>Pentapetalae</taxon>
        <taxon>rosids</taxon>
        <taxon>fabids</taxon>
        <taxon>Fagales</taxon>
        <taxon>Fagaceae</taxon>
        <taxon>Quercus</taxon>
    </lineage>
</organism>
<dbReference type="AlphaFoldDB" id="A0AAW0J8Q3"/>
<reference evidence="2 3" key="1">
    <citation type="journal article" date="2018" name="Sci. Data">
        <title>The draft genome sequence of cork oak.</title>
        <authorList>
            <person name="Ramos A.M."/>
            <person name="Usie A."/>
            <person name="Barbosa P."/>
            <person name="Barros P.M."/>
            <person name="Capote T."/>
            <person name="Chaves I."/>
            <person name="Simoes F."/>
            <person name="Abreu I."/>
            <person name="Carrasquinho I."/>
            <person name="Faro C."/>
            <person name="Guimaraes J.B."/>
            <person name="Mendonca D."/>
            <person name="Nobrega F."/>
            <person name="Rodrigues L."/>
            <person name="Saibo N.J.M."/>
            <person name="Varela M.C."/>
            <person name="Egas C."/>
            <person name="Matos J."/>
            <person name="Miguel C.M."/>
            <person name="Oliveira M.M."/>
            <person name="Ricardo C.P."/>
            <person name="Goncalves S."/>
        </authorList>
    </citation>
    <scope>NUCLEOTIDE SEQUENCE [LARGE SCALE GENOMIC DNA]</scope>
    <source>
        <strain evidence="3">cv. HL8</strain>
    </source>
</reference>
<dbReference type="InterPro" id="IPR029058">
    <property type="entry name" value="AB_hydrolase_fold"/>
</dbReference>
<comment type="caution">
    <text evidence="2">The sequence shown here is derived from an EMBL/GenBank/DDBJ whole genome shotgun (WGS) entry which is preliminary data.</text>
</comment>
<sequence>MSHKFTKKSAVIIKGNFQEYVYIILGNTLQTNQPKHSNCKNSINSSVSSLQPLHQIIITMFPNFLSLVSLYGTYLRRCYTATGLSSQTINIDNETTIHFWGPKETTQNQKPSLVLIHGFGPMAIWQWGQQVKFFSPHFNVYVPDLIFFGDSTTKSPERSEVFQAVSVGKLMETLGVQKYHVVGTSYGGFVAYQMAKMFRERVEKVVIASSGVNMRRRDNEALLKRAKLEKIEELMLPATAEQLRTLMVLSANKRFNILPDFFFNDFIHKLYSENRMEKLELLKGLTLGREDTPNISPLQQEVLIVWGDHDQIFPIEMATELKELLGEKARLEVIENTSHVPQIDCSGQFNNIVKKFLSGSL</sequence>
<keyword evidence="3" id="KW-1185">Reference proteome</keyword>
<dbReference type="InterPro" id="IPR052370">
    <property type="entry name" value="Meta-cleavage_hydrolase"/>
</dbReference>
<evidence type="ECO:0000313" key="3">
    <source>
        <dbReference type="Proteomes" id="UP000237347"/>
    </source>
</evidence>
<dbReference type="Proteomes" id="UP000237347">
    <property type="component" value="Unassembled WGS sequence"/>
</dbReference>
<dbReference type="InterPro" id="IPR000073">
    <property type="entry name" value="AB_hydrolase_1"/>
</dbReference>
<dbReference type="Pfam" id="PF00561">
    <property type="entry name" value="Abhydrolase_1"/>
    <property type="match status" value="1"/>
</dbReference>
<proteinExistence type="predicted"/>
<dbReference type="EMBL" id="PKMF04000657">
    <property type="protein sequence ID" value="KAK7822704.1"/>
    <property type="molecule type" value="Genomic_DNA"/>
</dbReference>
<dbReference type="PANTHER" id="PTHR43139">
    <property type="entry name" value="SI:DKEY-122A22.2"/>
    <property type="match status" value="1"/>
</dbReference>
<dbReference type="PANTHER" id="PTHR43139:SF52">
    <property type="entry name" value="SI:DKEY-122A22.2"/>
    <property type="match status" value="1"/>
</dbReference>
<gene>
    <name evidence="2" type="primary">hsaD</name>
    <name evidence="2" type="ORF">CFP56_036245</name>
</gene>
<evidence type="ECO:0000259" key="1">
    <source>
        <dbReference type="Pfam" id="PF00561"/>
    </source>
</evidence>
<dbReference type="Gene3D" id="3.40.50.1820">
    <property type="entry name" value="alpha/beta hydrolase"/>
    <property type="match status" value="1"/>
</dbReference>
<accession>A0AAW0J8Q3</accession>
<name>A0AAW0J8Q3_QUESU</name>
<evidence type="ECO:0000313" key="2">
    <source>
        <dbReference type="EMBL" id="KAK7822704.1"/>
    </source>
</evidence>
<keyword evidence="2" id="KW-0378">Hydrolase</keyword>
<feature type="domain" description="AB hydrolase-1" evidence="1">
    <location>
        <begin position="111"/>
        <end position="344"/>
    </location>
</feature>